<feature type="transmembrane region" description="Helical" evidence="1">
    <location>
        <begin position="128"/>
        <end position="149"/>
    </location>
</feature>
<accession>A0AAV2T7U0</accession>
<feature type="transmembrane region" description="Helical" evidence="1">
    <location>
        <begin position="60"/>
        <end position="82"/>
    </location>
</feature>
<dbReference type="Proteomes" id="UP001497525">
    <property type="component" value="Unassembled WGS sequence"/>
</dbReference>
<sequence length="167" mass="18527">MACCKSDRRRTVLKKMRLEFRHLSIILLGLAIILIILGLATPSWRCGSLFTSCQHYADSAAVIVVITTLLIALFCLIAVFIIDIMDLCSYAPAHQSPVLLARYVLVFIGLGLLLVGLFVYTGKVGWDWSYLAVTVGIVFVFQVTIMALVTCRCTRSGNQLTVETSWH</sequence>
<dbReference type="AlphaFoldDB" id="A0AAV2T7U0"/>
<keyword evidence="1" id="KW-0472">Membrane</keyword>
<comment type="caution">
    <text evidence="2">The sequence shown here is derived from an EMBL/GenBank/DDBJ whole genome shotgun (WGS) entry which is preliminary data.</text>
</comment>
<keyword evidence="1" id="KW-0812">Transmembrane</keyword>
<organism evidence="2 3">
    <name type="scientific">Calicophoron daubneyi</name>
    <name type="common">Rumen fluke</name>
    <name type="synonym">Paramphistomum daubneyi</name>
    <dbReference type="NCBI Taxonomy" id="300641"/>
    <lineage>
        <taxon>Eukaryota</taxon>
        <taxon>Metazoa</taxon>
        <taxon>Spiralia</taxon>
        <taxon>Lophotrochozoa</taxon>
        <taxon>Platyhelminthes</taxon>
        <taxon>Trematoda</taxon>
        <taxon>Digenea</taxon>
        <taxon>Plagiorchiida</taxon>
        <taxon>Pronocephalata</taxon>
        <taxon>Paramphistomoidea</taxon>
        <taxon>Paramphistomidae</taxon>
        <taxon>Calicophoron</taxon>
    </lineage>
</organism>
<evidence type="ECO:0000313" key="3">
    <source>
        <dbReference type="Proteomes" id="UP001497525"/>
    </source>
</evidence>
<evidence type="ECO:0000313" key="2">
    <source>
        <dbReference type="EMBL" id="CAL5132891.1"/>
    </source>
</evidence>
<evidence type="ECO:0000256" key="1">
    <source>
        <dbReference type="SAM" id="Phobius"/>
    </source>
</evidence>
<reference evidence="2" key="1">
    <citation type="submission" date="2024-06" db="EMBL/GenBank/DDBJ databases">
        <authorList>
            <person name="Liu X."/>
            <person name="Lenzi L."/>
            <person name="Haldenby T S."/>
            <person name="Uol C."/>
        </authorList>
    </citation>
    <scope>NUCLEOTIDE SEQUENCE</scope>
</reference>
<gene>
    <name evidence="2" type="ORF">CDAUBV1_LOCUS5772</name>
</gene>
<keyword evidence="1" id="KW-1133">Transmembrane helix</keyword>
<feature type="transmembrane region" description="Helical" evidence="1">
    <location>
        <begin position="103"/>
        <end position="122"/>
    </location>
</feature>
<proteinExistence type="predicted"/>
<feature type="transmembrane region" description="Helical" evidence="1">
    <location>
        <begin position="20"/>
        <end position="40"/>
    </location>
</feature>
<name>A0AAV2T7U0_CALDB</name>
<protein>
    <submittedName>
        <fullName evidence="2">Uncharacterized protein</fullName>
    </submittedName>
</protein>
<dbReference type="EMBL" id="CAXLJL010000145">
    <property type="protein sequence ID" value="CAL5132891.1"/>
    <property type="molecule type" value="Genomic_DNA"/>
</dbReference>